<dbReference type="EMBL" id="CP073721">
    <property type="protein sequence ID" value="UWZ39777.1"/>
    <property type="molecule type" value="Genomic_DNA"/>
</dbReference>
<dbReference type="RefSeq" id="WP_260729205.1">
    <property type="nucleotide sequence ID" value="NZ_BAAABS010000075.1"/>
</dbReference>
<proteinExistence type="predicted"/>
<reference evidence="1" key="1">
    <citation type="submission" date="2021-04" db="EMBL/GenBank/DDBJ databases">
        <title>Biosynthetic gene clusters of Dactylosporangioum roseum.</title>
        <authorList>
            <person name="Hartkoorn R.C."/>
            <person name="Beaudoing E."/>
            <person name="Hot D."/>
            <person name="Moureu S."/>
        </authorList>
    </citation>
    <scope>NUCLEOTIDE SEQUENCE</scope>
    <source>
        <strain evidence="1">NRRL B-16295</strain>
    </source>
</reference>
<organism evidence="1 2">
    <name type="scientific">Dactylosporangium roseum</name>
    <dbReference type="NCBI Taxonomy" id="47989"/>
    <lineage>
        <taxon>Bacteria</taxon>
        <taxon>Bacillati</taxon>
        <taxon>Actinomycetota</taxon>
        <taxon>Actinomycetes</taxon>
        <taxon>Micromonosporales</taxon>
        <taxon>Micromonosporaceae</taxon>
        <taxon>Dactylosporangium</taxon>
    </lineage>
</organism>
<evidence type="ECO:0000313" key="1">
    <source>
        <dbReference type="EMBL" id="UWZ39777.1"/>
    </source>
</evidence>
<evidence type="ECO:0000313" key="2">
    <source>
        <dbReference type="Proteomes" id="UP001058271"/>
    </source>
</evidence>
<dbReference type="Proteomes" id="UP001058271">
    <property type="component" value="Chromosome"/>
</dbReference>
<protein>
    <submittedName>
        <fullName evidence="1">Uncharacterized protein</fullName>
    </submittedName>
</protein>
<sequence>MSEDLRQLAELLRARDELDFKIAEVTGRSARRGDVGEFIAAQVFDIELAMTATQPGHDGRFRSGPLHGATVNVKMYGEAVAGIDLSPHPCDYHLVLSGPRRPAGVVRHHRWCIAAAYLFATGRLFEQLNERNVKIGIATSIRKSDLEAARIFPDAGPTPPLSLSAKQRALLSLFS</sequence>
<keyword evidence="2" id="KW-1185">Reference proteome</keyword>
<name>A0ABY5ZGA2_9ACTN</name>
<accession>A0ABY5ZGA2</accession>
<gene>
    <name evidence="1" type="ORF">Drose_17060</name>
</gene>